<dbReference type="SUPFAM" id="SSF53474">
    <property type="entry name" value="alpha/beta-Hydrolases"/>
    <property type="match status" value="1"/>
</dbReference>
<evidence type="ECO:0000313" key="3">
    <source>
        <dbReference type="EMBL" id="THD09051.1"/>
    </source>
</evidence>
<accession>A0A4V3UT28</accession>
<keyword evidence="2" id="KW-0732">Signal</keyword>
<dbReference type="Pfam" id="PF00450">
    <property type="entry name" value="Peptidase_S10"/>
    <property type="match status" value="1"/>
</dbReference>
<gene>
    <name evidence="3" type="ORF">B1806_12365</name>
</gene>
<feature type="chain" id="PRO_5020594997" description="Peptidase S10" evidence="2">
    <location>
        <begin position="22"/>
        <end position="512"/>
    </location>
</feature>
<comment type="caution">
    <text evidence="3">The sequence shown here is derived from an EMBL/GenBank/DDBJ whole genome shotgun (WGS) entry which is preliminary data.</text>
</comment>
<dbReference type="STRING" id="993689.GCA_002077135_02550"/>
<dbReference type="EMBL" id="MWQO01000043">
    <property type="protein sequence ID" value="THD09051.1"/>
    <property type="molecule type" value="Genomic_DNA"/>
</dbReference>
<evidence type="ECO:0000256" key="2">
    <source>
        <dbReference type="SAM" id="SignalP"/>
    </source>
</evidence>
<dbReference type="GO" id="GO:0006508">
    <property type="term" value="P:proteolysis"/>
    <property type="evidence" value="ECO:0007669"/>
    <property type="project" value="InterPro"/>
</dbReference>
<evidence type="ECO:0008006" key="5">
    <source>
        <dbReference type="Google" id="ProtNLM"/>
    </source>
</evidence>
<dbReference type="GO" id="GO:0004185">
    <property type="term" value="F:serine-type carboxypeptidase activity"/>
    <property type="evidence" value="ECO:0007669"/>
    <property type="project" value="InterPro"/>
</dbReference>
<dbReference type="RefSeq" id="WP_081128246.1">
    <property type="nucleotide sequence ID" value="NZ_LDOS01000002.1"/>
</dbReference>
<evidence type="ECO:0000313" key="4">
    <source>
        <dbReference type="Proteomes" id="UP000307749"/>
    </source>
</evidence>
<name>A0A4V3UT28_9GAMM</name>
<dbReference type="Proteomes" id="UP000307749">
    <property type="component" value="Unassembled WGS sequence"/>
</dbReference>
<keyword evidence="4" id="KW-1185">Reference proteome</keyword>
<dbReference type="InterPro" id="IPR001563">
    <property type="entry name" value="Peptidase_S10"/>
</dbReference>
<feature type="signal peptide" evidence="2">
    <location>
        <begin position="1"/>
        <end position="21"/>
    </location>
</feature>
<reference evidence="3 4" key="1">
    <citation type="submission" date="2017-02" db="EMBL/GenBank/DDBJ databases">
        <title>Whole genome sequencing of Metallibacterium scheffleri DSM 24874 (T).</title>
        <authorList>
            <person name="Kumar S."/>
            <person name="Patil P."/>
            <person name="Patil P.B."/>
        </authorList>
    </citation>
    <scope>NUCLEOTIDE SEQUENCE [LARGE SCALE GENOMIC DNA]</scope>
    <source>
        <strain evidence="3 4">DSM 24874</strain>
    </source>
</reference>
<dbReference type="Gene3D" id="3.40.50.1820">
    <property type="entry name" value="alpha/beta hydrolase"/>
    <property type="match status" value="1"/>
</dbReference>
<feature type="region of interest" description="Disordered" evidence="1">
    <location>
        <begin position="26"/>
        <end position="45"/>
    </location>
</feature>
<sequence>MSRAIALPALCLLMVSVAAFATPPKPATSAPAPVPKERSVSTQHSVTIDGRTIHYTATAGTILLRGKDNQPIGSMFYVAYTEDGVRNRADRPVTFLYNGGPGASSNWLTMSGLGPYRVRLVNGAATPPAPYSVVPSHQSILNDTDLVFVDAMGTGFSHLVGKGTGKMFWGVDQDVRSFGQFIQRYLTQNDRWNSPLFLYGESYGTTRSAGLALYLQNQGIAVNGVILQSSILNYFDWTPGSDNKYIFTLPTFAALAWYHNKLPNKPASLPAFVQQVREFADGPYAQALRPGNQLPKDQLDAMAQKLHRLIGLPVGYLERANLRVTSSEFRKELMLPEREQLGRYDGRYVGVDGNAISATPDSDPSNQISPALNQGYLWYVFHVLKWKTNRAYVGLNFEAYKTWDWHHRMPDSRRKQPLPDVAADLAAAMRKNPYLQVLSENGYFDLATPFHATEFDLSHITLSPALQKHIHFAYFYSGHPIYINPDALKAMHQVLDRFYSDTLKDDAKGPAN</sequence>
<protein>
    <recommendedName>
        <fullName evidence="5">Peptidase S10</fullName>
    </recommendedName>
</protein>
<dbReference type="OrthoDB" id="9770107at2"/>
<organism evidence="3 4">
    <name type="scientific">Metallibacterium scheffleri</name>
    <dbReference type="NCBI Taxonomy" id="993689"/>
    <lineage>
        <taxon>Bacteria</taxon>
        <taxon>Pseudomonadati</taxon>
        <taxon>Pseudomonadota</taxon>
        <taxon>Gammaproteobacteria</taxon>
        <taxon>Lysobacterales</taxon>
        <taxon>Rhodanobacteraceae</taxon>
        <taxon>Metallibacterium</taxon>
    </lineage>
</organism>
<dbReference type="AlphaFoldDB" id="A0A4V3UT28"/>
<evidence type="ECO:0000256" key="1">
    <source>
        <dbReference type="SAM" id="MobiDB-lite"/>
    </source>
</evidence>
<proteinExistence type="predicted"/>
<dbReference type="InterPro" id="IPR029058">
    <property type="entry name" value="AB_hydrolase_fold"/>
</dbReference>